<evidence type="ECO:0000256" key="1">
    <source>
        <dbReference type="ARBA" id="ARBA00022908"/>
    </source>
</evidence>
<dbReference type="Pfam" id="PF00239">
    <property type="entry name" value="Resolvase"/>
    <property type="match status" value="1"/>
</dbReference>
<dbReference type="OrthoDB" id="128993at2"/>
<evidence type="ECO:0000256" key="2">
    <source>
        <dbReference type="ARBA" id="ARBA00023125"/>
    </source>
</evidence>
<feature type="active site" description="O-(5'-phospho-DNA)-serine intermediate" evidence="4">
    <location>
        <position position="9"/>
    </location>
</feature>
<protein>
    <submittedName>
        <fullName evidence="6">Resolvase, N terminal domain</fullName>
    </submittedName>
</protein>
<dbReference type="PANTHER" id="PTHR30461">
    <property type="entry name" value="DNA-INVERTASE FROM LAMBDOID PROPHAGE"/>
    <property type="match status" value="1"/>
</dbReference>
<keyword evidence="1" id="KW-0229">DNA integration</keyword>
<evidence type="ECO:0000256" key="4">
    <source>
        <dbReference type="PIRSR" id="PIRSR606118-50"/>
    </source>
</evidence>
<evidence type="ECO:0000259" key="5">
    <source>
        <dbReference type="PROSITE" id="PS51736"/>
    </source>
</evidence>
<dbReference type="InterPro" id="IPR006119">
    <property type="entry name" value="Resolv_N"/>
</dbReference>
<organism evidence="6 7">
    <name type="scientific">Thermoleophilum album</name>
    <dbReference type="NCBI Taxonomy" id="29539"/>
    <lineage>
        <taxon>Bacteria</taxon>
        <taxon>Bacillati</taxon>
        <taxon>Actinomycetota</taxon>
        <taxon>Thermoleophilia</taxon>
        <taxon>Thermoleophilales</taxon>
        <taxon>Thermoleophilaceae</taxon>
        <taxon>Thermoleophilum</taxon>
    </lineage>
</organism>
<keyword evidence="7" id="KW-1185">Reference proteome</keyword>
<dbReference type="InterPro" id="IPR006118">
    <property type="entry name" value="Recombinase_CS"/>
</dbReference>
<evidence type="ECO:0000313" key="6">
    <source>
        <dbReference type="EMBL" id="SEH13651.1"/>
    </source>
</evidence>
<name>A0A1H6FRX1_THEAL</name>
<dbReference type="InterPro" id="IPR036162">
    <property type="entry name" value="Resolvase-like_N_sf"/>
</dbReference>
<dbReference type="AlphaFoldDB" id="A0A1H6FRX1"/>
<feature type="domain" description="Resolvase/invertase-type recombinase catalytic" evidence="5">
    <location>
        <begin position="1"/>
        <end position="143"/>
    </location>
</feature>
<dbReference type="EMBL" id="FNWJ01000002">
    <property type="protein sequence ID" value="SEH13651.1"/>
    <property type="molecule type" value="Genomic_DNA"/>
</dbReference>
<keyword evidence="2" id="KW-0238">DNA-binding</keyword>
<dbReference type="RefSeq" id="WP_143038630.1">
    <property type="nucleotide sequence ID" value="NZ_FNWJ01000002.1"/>
</dbReference>
<gene>
    <name evidence="6" type="ORF">SAMN02745716_1241</name>
</gene>
<feature type="non-terminal residue" evidence="6">
    <location>
        <position position="143"/>
    </location>
</feature>
<sequence>MIRPYLRTSTAAKTLASQRSGRQSRRGPSKGLVVEDWAAEHVSGSVRPHKRPECAKLLERIGPGDTLVVSRLDRLARSVVGLAEILEMAHTGGWTLIGLDPALDTTTPYGRTLAQVAGAFAELERELIRQRTREALKARKARG</sequence>
<dbReference type="InterPro" id="IPR050639">
    <property type="entry name" value="SSR_resolvase"/>
</dbReference>
<evidence type="ECO:0000313" key="7">
    <source>
        <dbReference type="Proteomes" id="UP000222056"/>
    </source>
</evidence>
<proteinExistence type="predicted"/>
<reference evidence="7" key="1">
    <citation type="submission" date="2016-10" db="EMBL/GenBank/DDBJ databases">
        <authorList>
            <person name="Varghese N."/>
            <person name="Submissions S."/>
        </authorList>
    </citation>
    <scope>NUCLEOTIDE SEQUENCE [LARGE SCALE GENOMIC DNA]</scope>
    <source>
        <strain evidence="7">ATCC 35263</strain>
    </source>
</reference>
<dbReference type="Proteomes" id="UP000222056">
    <property type="component" value="Unassembled WGS sequence"/>
</dbReference>
<dbReference type="STRING" id="29539.SAMN02745716_1241"/>
<dbReference type="SMART" id="SM00857">
    <property type="entry name" value="Resolvase"/>
    <property type="match status" value="1"/>
</dbReference>
<dbReference type="CDD" id="cd03768">
    <property type="entry name" value="SR_ResInv"/>
    <property type="match status" value="1"/>
</dbReference>
<dbReference type="GO" id="GO:0003677">
    <property type="term" value="F:DNA binding"/>
    <property type="evidence" value="ECO:0007669"/>
    <property type="project" value="UniProtKB-KW"/>
</dbReference>
<dbReference type="PANTHER" id="PTHR30461:SF19">
    <property type="entry name" value="SITE-SPECIFIC RECOMBINASE RESOLVASE FAMILY"/>
    <property type="match status" value="1"/>
</dbReference>
<accession>A0A1H6FRX1</accession>
<dbReference type="SUPFAM" id="SSF53041">
    <property type="entry name" value="Resolvase-like"/>
    <property type="match status" value="1"/>
</dbReference>
<evidence type="ECO:0000256" key="3">
    <source>
        <dbReference type="ARBA" id="ARBA00023172"/>
    </source>
</evidence>
<keyword evidence="3" id="KW-0233">DNA recombination</keyword>
<dbReference type="GO" id="GO:0000150">
    <property type="term" value="F:DNA strand exchange activity"/>
    <property type="evidence" value="ECO:0007669"/>
    <property type="project" value="InterPro"/>
</dbReference>
<dbReference type="GO" id="GO:0015074">
    <property type="term" value="P:DNA integration"/>
    <property type="evidence" value="ECO:0007669"/>
    <property type="project" value="UniProtKB-KW"/>
</dbReference>
<dbReference type="PROSITE" id="PS00398">
    <property type="entry name" value="RECOMBINASES_2"/>
    <property type="match status" value="1"/>
</dbReference>
<dbReference type="PROSITE" id="PS51736">
    <property type="entry name" value="RECOMBINASES_3"/>
    <property type="match status" value="1"/>
</dbReference>
<dbReference type="Gene3D" id="3.40.50.1390">
    <property type="entry name" value="Resolvase, N-terminal catalytic domain"/>
    <property type="match status" value="1"/>
</dbReference>